<dbReference type="OrthoDB" id="7735915at2"/>
<sequence>MKAPLVVRKDLSQPPRAARAAQYVRMSTDAQKYSLENQAAAIAAYAARRHLSIVQTYSDPGRSGLRIAGRAGLQELIRDVQLGRADFNCVLVYDITRWGRFQDVDESAYYEFICKQAGIHIHYCADDFENDDSLASIVLKNIKRVAAADFSKQLSKKVFQGQCHVVTLGYWRGGPAAYGLRRMLLDEAGKPKGVLQYGQRKNLKSEHITLVPGPASEQKVVRRIFRAFADKKKSRTQIAVELNAKGIRNARGKLWTSLTISNTLKNEAYIGNLVFNRRSQKMGEQQVSNPPEMWVRKDNAFKPIVAPRLFAKAQRRRRQVEYGRMMTDQEMLNRLAALYRKKGYLSLSS</sequence>
<dbReference type="GO" id="GO:0003677">
    <property type="term" value="F:DNA binding"/>
    <property type="evidence" value="ECO:0007669"/>
    <property type="project" value="InterPro"/>
</dbReference>
<evidence type="ECO:0000259" key="1">
    <source>
        <dbReference type="SMART" id="SM00857"/>
    </source>
</evidence>
<accession>A0A4Y9L6J1</accession>
<dbReference type="Gene3D" id="3.90.1750.20">
    <property type="entry name" value="Putative Large Serine Recombinase, Chain B, Domain 2"/>
    <property type="match status" value="1"/>
</dbReference>
<organism evidence="2 3">
    <name type="scientific">Bradyrhizobium frederickii</name>
    <dbReference type="NCBI Taxonomy" id="2560054"/>
    <lineage>
        <taxon>Bacteria</taxon>
        <taxon>Pseudomonadati</taxon>
        <taxon>Pseudomonadota</taxon>
        <taxon>Alphaproteobacteria</taxon>
        <taxon>Hyphomicrobiales</taxon>
        <taxon>Nitrobacteraceae</taxon>
        <taxon>Bradyrhizobium</taxon>
    </lineage>
</organism>
<feature type="domain" description="Resolvase/invertase-type recombinase catalytic" evidence="1">
    <location>
        <begin position="20"/>
        <end position="171"/>
    </location>
</feature>
<dbReference type="Proteomes" id="UP000298225">
    <property type="component" value="Unassembled WGS sequence"/>
</dbReference>
<dbReference type="AlphaFoldDB" id="A0A4Y9L6J1"/>
<dbReference type="CDD" id="cd00338">
    <property type="entry name" value="Ser_Recombinase"/>
    <property type="match status" value="1"/>
</dbReference>
<evidence type="ECO:0000313" key="2">
    <source>
        <dbReference type="EMBL" id="TFV38297.1"/>
    </source>
</evidence>
<dbReference type="SMART" id="SM00857">
    <property type="entry name" value="Resolvase"/>
    <property type="match status" value="1"/>
</dbReference>
<keyword evidence="3" id="KW-1185">Reference proteome</keyword>
<dbReference type="SUPFAM" id="SSF53041">
    <property type="entry name" value="Resolvase-like"/>
    <property type="match status" value="1"/>
</dbReference>
<dbReference type="EMBL" id="SPQU01000007">
    <property type="protein sequence ID" value="TFV38297.1"/>
    <property type="molecule type" value="Genomic_DNA"/>
</dbReference>
<dbReference type="RefSeq" id="WP_135169823.1">
    <property type="nucleotide sequence ID" value="NZ_SPQU01000007.1"/>
</dbReference>
<dbReference type="InterPro" id="IPR050639">
    <property type="entry name" value="SSR_resolvase"/>
</dbReference>
<dbReference type="Pfam" id="PF00239">
    <property type="entry name" value="Resolvase"/>
    <property type="match status" value="1"/>
</dbReference>
<reference evidence="2 3" key="1">
    <citation type="submission" date="2019-03" db="EMBL/GenBank/DDBJ databases">
        <title>Bradyrhizobium strains diversity isolated from Chamaecrista fasciculata.</title>
        <authorList>
            <person name="Urquiaga M.C.O."/>
            <person name="Hungria M."/>
            <person name="Delamuta J.R.M."/>
        </authorList>
    </citation>
    <scope>NUCLEOTIDE SEQUENCE [LARGE SCALE GENOMIC DNA]</scope>
    <source>
        <strain evidence="2 3">CNPSo 3424</strain>
    </source>
</reference>
<protein>
    <submittedName>
        <fullName evidence="2">Recombinase family protein</fullName>
    </submittedName>
</protein>
<dbReference type="GO" id="GO:0000150">
    <property type="term" value="F:DNA strand exchange activity"/>
    <property type="evidence" value="ECO:0007669"/>
    <property type="project" value="InterPro"/>
</dbReference>
<dbReference type="InterPro" id="IPR011109">
    <property type="entry name" value="DNA_bind_recombinase_dom"/>
</dbReference>
<dbReference type="Pfam" id="PF07508">
    <property type="entry name" value="Recombinase"/>
    <property type="match status" value="1"/>
</dbReference>
<name>A0A4Y9L6J1_9BRAD</name>
<evidence type="ECO:0000313" key="3">
    <source>
        <dbReference type="Proteomes" id="UP000298225"/>
    </source>
</evidence>
<dbReference type="Gene3D" id="3.40.50.1390">
    <property type="entry name" value="Resolvase, N-terminal catalytic domain"/>
    <property type="match status" value="1"/>
</dbReference>
<proteinExistence type="predicted"/>
<dbReference type="PANTHER" id="PTHR30461:SF23">
    <property type="entry name" value="DNA RECOMBINASE-RELATED"/>
    <property type="match status" value="1"/>
</dbReference>
<gene>
    <name evidence="2" type="ORF">E4K66_18130</name>
</gene>
<dbReference type="FunFam" id="3.40.50.1390:FF:000008">
    <property type="entry name" value="DNA recombinase"/>
    <property type="match status" value="1"/>
</dbReference>
<comment type="caution">
    <text evidence="2">The sequence shown here is derived from an EMBL/GenBank/DDBJ whole genome shotgun (WGS) entry which is preliminary data.</text>
</comment>
<dbReference type="PANTHER" id="PTHR30461">
    <property type="entry name" value="DNA-INVERTASE FROM LAMBDOID PROPHAGE"/>
    <property type="match status" value="1"/>
</dbReference>
<dbReference type="InterPro" id="IPR038109">
    <property type="entry name" value="DNA_bind_recomb_sf"/>
</dbReference>
<dbReference type="InterPro" id="IPR006119">
    <property type="entry name" value="Resolv_N"/>
</dbReference>
<dbReference type="InterPro" id="IPR036162">
    <property type="entry name" value="Resolvase-like_N_sf"/>
</dbReference>